<dbReference type="PROSITE" id="PS51186">
    <property type="entry name" value="GNAT"/>
    <property type="match status" value="1"/>
</dbReference>
<evidence type="ECO:0000256" key="1">
    <source>
        <dbReference type="ARBA" id="ARBA00022679"/>
    </source>
</evidence>
<dbReference type="InterPro" id="IPR050832">
    <property type="entry name" value="Bact_Acetyltransf"/>
</dbReference>
<evidence type="ECO:0000313" key="4">
    <source>
        <dbReference type="EMBL" id="MFA1542932.1"/>
    </source>
</evidence>
<proteinExistence type="predicted"/>
<dbReference type="CDD" id="cd04301">
    <property type="entry name" value="NAT_SF"/>
    <property type="match status" value="1"/>
</dbReference>
<dbReference type="GO" id="GO:0016746">
    <property type="term" value="F:acyltransferase activity"/>
    <property type="evidence" value="ECO:0007669"/>
    <property type="project" value="UniProtKB-KW"/>
</dbReference>
<keyword evidence="1 4" id="KW-0808">Transferase</keyword>
<dbReference type="EC" id="2.3.1.-" evidence="4"/>
<dbReference type="PANTHER" id="PTHR43877">
    <property type="entry name" value="AMINOALKYLPHOSPHONATE N-ACETYLTRANSFERASE-RELATED-RELATED"/>
    <property type="match status" value="1"/>
</dbReference>
<dbReference type="InterPro" id="IPR000182">
    <property type="entry name" value="GNAT_dom"/>
</dbReference>
<protein>
    <submittedName>
        <fullName evidence="4">GNAT family N-acetyltransferase</fullName>
        <ecNumber evidence="4">2.3.1.-</ecNumber>
    </submittedName>
</protein>
<dbReference type="InterPro" id="IPR016181">
    <property type="entry name" value="Acyl_CoA_acyltransferase"/>
</dbReference>
<comment type="caution">
    <text evidence="4">The sequence shown here is derived from an EMBL/GenBank/DDBJ whole genome shotgun (WGS) entry which is preliminary data.</text>
</comment>
<dbReference type="InterPro" id="IPR013653">
    <property type="entry name" value="GCN5-like_dom"/>
</dbReference>
<dbReference type="SUPFAM" id="SSF55729">
    <property type="entry name" value="Acyl-CoA N-acyltransferases (Nat)"/>
    <property type="match status" value="1"/>
</dbReference>
<gene>
    <name evidence="4" type="ORF">SM611_28710</name>
</gene>
<sequence length="278" mass="28879">MAWTLADDLESFLARAGGFLRADPVANTVPLTVTESMRVQGPGLFGDALLGWWTAGGQVAGACLWTGAHPPMLSAMPEAAAAELADALAGRGARVSGVNGAPQAVEAFTDAWTKRTGAASSVAMRQRLYRLDGLDAPAPPPEGAARVAGGGDRGLAMEWFTAFHTDAGQPARANPGLVDGRIAAGGLMFWEIGARPVAMAGRTEVVAGMARVAPVYTPAEHRRRGYGAAITAAVTRSALDAGAEHVVLFTDLANPTSNGIYQRLGYRPVEDRLVLAFT</sequence>
<keyword evidence="5" id="KW-1185">Reference proteome</keyword>
<dbReference type="RefSeq" id="WP_371953433.1">
    <property type="nucleotide sequence ID" value="NZ_JAXCEI010000015.1"/>
</dbReference>
<evidence type="ECO:0000313" key="5">
    <source>
        <dbReference type="Proteomes" id="UP001569963"/>
    </source>
</evidence>
<name>A0ABV4QIE8_9ACTN</name>
<feature type="domain" description="N-acetyltransferase" evidence="3">
    <location>
        <begin position="143"/>
        <end position="278"/>
    </location>
</feature>
<accession>A0ABV4QIE8</accession>
<evidence type="ECO:0000259" key="3">
    <source>
        <dbReference type="PROSITE" id="PS51186"/>
    </source>
</evidence>
<organism evidence="4 5">
    <name type="scientific">Actinomadura monticuli</name>
    <dbReference type="NCBI Taxonomy" id="3097367"/>
    <lineage>
        <taxon>Bacteria</taxon>
        <taxon>Bacillati</taxon>
        <taxon>Actinomycetota</taxon>
        <taxon>Actinomycetes</taxon>
        <taxon>Streptosporangiales</taxon>
        <taxon>Thermomonosporaceae</taxon>
        <taxon>Actinomadura</taxon>
    </lineage>
</organism>
<dbReference type="Pfam" id="PF08445">
    <property type="entry name" value="FR47"/>
    <property type="match status" value="1"/>
</dbReference>
<keyword evidence="2 4" id="KW-0012">Acyltransferase</keyword>
<dbReference type="EMBL" id="JAXCEI010000015">
    <property type="protein sequence ID" value="MFA1542932.1"/>
    <property type="molecule type" value="Genomic_DNA"/>
</dbReference>
<dbReference type="Gene3D" id="3.40.630.30">
    <property type="match status" value="1"/>
</dbReference>
<evidence type="ECO:0000256" key="2">
    <source>
        <dbReference type="ARBA" id="ARBA00023315"/>
    </source>
</evidence>
<reference evidence="4 5" key="1">
    <citation type="submission" date="2023-11" db="EMBL/GenBank/DDBJ databases">
        <title>Actinomadura monticuli sp. nov., isolated from volcanic ash.</title>
        <authorList>
            <person name="Lee S.D."/>
            <person name="Yang H."/>
            <person name="Kim I.S."/>
        </authorList>
    </citation>
    <scope>NUCLEOTIDE SEQUENCE [LARGE SCALE GENOMIC DNA]</scope>
    <source>
        <strain evidence="4 5">DLS-62</strain>
    </source>
</reference>
<dbReference type="Proteomes" id="UP001569963">
    <property type="component" value="Unassembled WGS sequence"/>
</dbReference>